<proteinExistence type="predicted"/>
<comment type="caution">
    <text evidence="1">The sequence shown here is derived from an EMBL/GenBank/DDBJ whole genome shotgun (WGS) entry which is preliminary data.</text>
</comment>
<accession>A0A4U5N1A8</accession>
<protein>
    <submittedName>
        <fullName evidence="1">Uncharacterized protein</fullName>
    </submittedName>
</protein>
<keyword evidence="2" id="KW-1185">Reference proteome</keyword>
<organism evidence="1 2">
    <name type="scientific">Steinernema carpocapsae</name>
    <name type="common">Entomopathogenic nematode</name>
    <dbReference type="NCBI Taxonomy" id="34508"/>
    <lineage>
        <taxon>Eukaryota</taxon>
        <taxon>Metazoa</taxon>
        <taxon>Ecdysozoa</taxon>
        <taxon>Nematoda</taxon>
        <taxon>Chromadorea</taxon>
        <taxon>Rhabditida</taxon>
        <taxon>Tylenchina</taxon>
        <taxon>Panagrolaimomorpha</taxon>
        <taxon>Strongyloidoidea</taxon>
        <taxon>Steinernematidae</taxon>
        <taxon>Steinernema</taxon>
    </lineage>
</organism>
<evidence type="ECO:0000313" key="2">
    <source>
        <dbReference type="Proteomes" id="UP000298663"/>
    </source>
</evidence>
<dbReference type="AlphaFoldDB" id="A0A4U5N1A8"/>
<sequence length="86" mass="9879">MSLRFRNASGYVPQPWLFQIPSGQHHSDQPLATPYANDGYPNARSLYPEIRTDGGFWIVALQHRRAFKNTSTRRVESVLSQKSPMF</sequence>
<name>A0A4U5N1A8_STECR</name>
<gene>
    <name evidence="1" type="ORF">L596_017088</name>
</gene>
<dbReference type="Proteomes" id="UP000298663">
    <property type="component" value="Unassembled WGS sequence"/>
</dbReference>
<evidence type="ECO:0000313" key="1">
    <source>
        <dbReference type="EMBL" id="TKR75853.1"/>
    </source>
</evidence>
<reference evidence="1 2" key="1">
    <citation type="journal article" date="2015" name="Genome Biol.">
        <title>Comparative genomics of Steinernema reveals deeply conserved gene regulatory networks.</title>
        <authorList>
            <person name="Dillman A.R."/>
            <person name="Macchietto M."/>
            <person name="Porter C.F."/>
            <person name="Rogers A."/>
            <person name="Williams B."/>
            <person name="Antoshechkin I."/>
            <person name="Lee M.M."/>
            <person name="Goodwin Z."/>
            <person name="Lu X."/>
            <person name="Lewis E.E."/>
            <person name="Goodrich-Blair H."/>
            <person name="Stock S.P."/>
            <person name="Adams B.J."/>
            <person name="Sternberg P.W."/>
            <person name="Mortazavi A."/>
        </authorList>
    </citation>
    <scope>NUCLEOTIDE SEQUENCE [LARGE SCALE GENOMIC DNA]</scope>
    <source>
        <strain evidence="1 2">ALL</strain>
    </source>
</reference>
<reference evidence="1 2" key="2">
    <citation type="journal article" date="2019" name="G3 (Bethesda)">
        <title>Hybrid Assembly of the Genome of the Entomopathogenic Nematode Steinernema carpocapsae Identifies the X-Chromosome.</title>
        <authorList>
            <person name="Serra L."/>
            <person name="Macchietto M."/>
            <person name="Macias-Munoz A."/>
            <person name="McGill C.J."/>
            <person name="Rodriguez I.M."/>
            <person name="Rodriguez B."/>
            <person name="Murad R."/>
            <person name="Mortazavi A."/>
        </authorList>
    </citation>
    <scope>NUCLEOTIDE SEQUENCE [LARGE SCALE GENOMIC DNA]</scope>
    <source>
        <strain evidence="1 2">ALL</strain>
    </source>
</reference>
<dbReference type="EMBL" id="AZBU02000005">
    <property type="protein sequence ID" value="TKR75853.1"/>
    <property type="molecule type" value="Genomic_DNA"/>
</dbReference>